<reference evidence="2 3" key="1">
    <citation type="submission" date="2018-11" db="EMBL/GenBank/DDBJ databases">
        <authorList>
            <consortium name="Pathogen Informatics"/>
        </authorList>
    </citation>
    <scope>NUCLEOTIDE SEQUENCE [LARGE SCALE GENOMIC DNA]</scope>
</reference>
<dbReference type="WBParaSite" id="HPBE_0000946601-mRNA-1">
    <property type="protein sequence ID" value="HPBE_0000946601-mRNA-1"/>
    <property type="gene ID" value="HPBE_0000946601"/>
</dbReference>
<dbReference type="AlphaFoldDB" id="A0A183FPD9"/>
<dbReference type="Proteomes" id="UP000050761">
    <property type="component" value="Unassembled WGS sequence"/>
</dbReference>
<evidence type="ECO:0000313" key="2">
    <source>
        <dbReference type="EMBL" id="VDO80857.1"/>
    </source>
</evidence>
<sequence>MHPFLFLAVLLHQEAGGVSISGPTTMHKATLLVGELDDFPNSTIEDPYRDRKLTQRCFVAIKTSSARRDSNPHLPLTGGNALRHYTTGAGYRTQHPHLPDVAFDQEGKAKALAKAAEAGLSIRNARRNFANFKIKMTALRHPDRTVTSSRRTMEKVIHDF</sequence>
<keyword evidence="1" id="KW-0732">Signal</keyword>
<evidence type="ECO:0000313" key="4">
    <source>
        <dbReference type="WBParaSite" id="HPBE_0000946601-mRNA-1"/>
    </source>
</evidence>
<accession>A0A3P7ZA38</accession>
<keyword evidence="3" id="KW-1185">Reference proteome</keyword>
<name>A0A183FPD9_HELPZ</name>
<reference evidence="4" key="2">
    <citation type="submission" date="2019-09" db="UniProtKB">
        <authorList>
            <consortium name="WormBaseParasite"/>
        </authorList>
    </citation>
    <scope>IDENTIFICATION</scope>
</reference>
<feature type="signal peptide" evidence="1">
    <location>
        <begin position="1"/>
        <end position="17"/>
    </location>
</feature>
<dbReference type="EMBL" id="UZAH01026445">
    <property type="protein sequence ID" value="VDO80857.1"/>
    <property type="molecule type" value="Genomic_DNA"/>
</dbReference>
<protein>
    <submittedName>
        <fullName evidence="4">Secreted protein</fullName>
    </submittedName>
</protein>
<feature type="chain" id="PRO_5044551532" evidence="1">
    <location>
        <begin position="18"/>
        <end position="160"/>
    </location>
</feature>
<proteinExistence type="predicted"/>
<dbReference type="OrthoDB" id="410104at2759"/>
<gene>
    <name evidence="2" type="ORF">HPBE_LOCUS9467</name>
</gene>
<accession>A0A183FPD9</accession>
<evidence type="ECO:0000256" key="1">
    <source>
        <dbReference type="SAM" id="SignalP"/>
    </source>
</evidence>
<organism evidence="3 4">
    <name type="scientific">Heligmosomoides polygyrus</name>
    <name type="common">Parasitic roundworm</name>
    <dbReference type="NCBI Taxonomy" id="6339"/>
    <lineage>
        <taxon>Eukaryota</taxon>
        <taxon>Metazoa</taxon>
        <taxon>Ecdysozoa</taxon>
        <taxon>Nematoda</taxon>
        <taxon>Chromadorea</taxon>
        <taxon>Rhabditida</taxon>
        <taxon>Rhabditina</taxon>
        <taxon>Rhabditomorpha</taxon>
        <taxon>Strongyloidea</taxon>
        <taxon>Heligmosomidae</taxon>
        <taxon>Heligmosomoides</taxon>
    </lineage>
</organism>
<evidence type="ECO:0000313" key="3">
    <source>
        <dbReference type="Proteomes" id="UP000050761"/>
    </source>
</evidence>